<proteinExistence type="predicted"/>
<sequence>MGGGGAWWLIISRYALFTVKYRDMVHFQIAHTTPSAQGGGSCKIAEALSLSNKLWIKFKFQSPEWVWIKALTFNSQFTTAASTLGVGLKFAKLGSHEARVQPNIDSRPITTIGLYPESGCNVGCPATSKNSSREELENSSRWKSNTLLGPP</sequence>
<evidence type="ECO:0000256" key="1">
    <source>
        <dbReference type="SAM" id="MobiDB-lite"/>
    </source>
</evidence>
<accession>A0A6A1WJB2</accession>
<name>A0A6A1WJB2_9ROSI</name>
<dbReference type="EMBL" id="RXIC02000019">
    <property type="protein sequence ID" value="KAB1225224.1"/>
    <property type="molecule type" value="Genomic_DNA"/>
</dbReference>
<gene>
    <name evidence="2" type="ORF">CJ030_MR1G025743</name>
</gene>
<reference evidence="2 3" key="1">
    <citation type="journal article" date="2019" name="Plant Biotechnol. J.">
        <title>The red bayberry genome and genetic basis of sex determination.</title>
        <authorList>
            <person name="Jia H.M."/>
            <person name="Jia H.J."/>
            <person name="Cai Q.L."/>
            <person name="Wang Y."/>
            <person name="Zhao H.B."/>
            <person name="Yang W.F."/>
            <person name="Wang G.Y."/>
            <person name="Li Y.H."/>
            <person name="Zhan D.L."/>
            <person name="Shen Y.T."/>
            <person name="Niu Q.F."/>
            <person name="Chang L."/>
            <person name="Qiu J."/>
            <person name="Zhao L."/>
            <person name="Xie H.B."/>
            <person name="Fu W.Y."/>
            <person name="Jin J."/>
            <person name="Li X.W."/>
            <person name="Jiao Y."/>
            <person name="Zhou C.C."/>
            <person name="Tu T."/>
            <person name="Chai C.Y."/>
            <person name="Gao J.L."/>
            <person name="Fan L.J."/>
            <person name="van de Weg E."/>
            <person name="Wang J.Y."/>
            <person name="Gao Z.S."/>
        </authorList>
    </citation>
    <scope>NUCLEOTIDE SEQUENCE [LARGE SCALE GENOMIC DNA]</scope>
    <source>
        <tissue evidence="2">Leaves</tissue>
    </source>
</reference>
<evidence type="ECO:0000313" key="3">
    <source>
        <dbReference type="Proteomes" id="UP000516437"/>
    </source>
</evidence>
<dbReference type="AlphaFoldDB" id="A0A6A1WJB2"/>
<organism evidence="2 3">
    <name type="scientific">Morella rubra</name>
    <name type="common">Chinese bayberry</name>
    <dbReference type="NCBI Taxonomy" id="262757"/>
    <lineage>
        <taxon>Eukaryota</taxon>
        <taxon>Viridiplantae</taxon>
        <taxon>Streptophyta</taxon>
        <taxon>Embryophyta</taxon>
        <taxon>Tracheophyta</taxon>
        <taxon>Spermatophyta</taxon>
        <taxon>Magnoliopsida</taxon>
        <taxon>eudicotyledons</taxon>
        <taxon>Gunneridae</taxon>
        <taxon>Pentapetalae</taxon>
        <taxon>rosids</taxon>
        <taxon>fabids</taxon>
        <taxon>Fagales</taxon>
        <taxon>Myricaceae</taxon>
        <taxon>Morella</taxon>
    </lineage>
</organism>
<protein>
    <submittedName>
        <fullName evidence="2">Uncharacterized protein</fullName>
    </submittedName>
</protein>
<feature type="compositionally biased region" description="Basic and acidic residues" evidence="1">
    <location>
        <begin position="131"/>
        <end position="140"/>
    </location>
</feature>
<keyword evidence="3" id="KW-1185">Reference proteome</keyword>
<comment type="caution">
    <text evidence="2">The sequence shown here is derived from an EMBL/GenBank/DDBJ whole genome shotgun (WGS) entry which is preliminary data.</text>
</comment>
<feature type="compositionally biased region" description="Polar residues" evidence="1">
    <location>
        <begin position="142"/>
        <end position="151"/>
    </location>
</feature>
<dbReference type="Proteomes" id="UP000516437">
    <property type="component" value="Chromosome 1"/>
</dbReference>
<feature type="region of interest" description="Disordered" evidence="1">
    <location>
        <begin position="126"/>
        <end position="151"/>
    </location>
</feature>
<evidence type="ECO:0000313" key="2">
    <source>
        <dbReference type="EMBL" id="KAB1225224.1"/>
    </source>
</evidence>